<dbReference type="Proteomes" id="UP000287651">
    <property type="component" value="Unassembled WGS sequence"/>
</dbReference>
<accession>A0A426XPQ3</accession>
<evidence type="ECO:0000313" key="2">
    <source>
        <dbReference type="Proteomes" id="UP000287651"/>
    </source>
</evidence>
<dbReference type="AlphaFoldDB" id="A0A426XPQ3"/>
<name>A0A426XPQ3_ENSVE</name>
<sequence length="105" mass="12834">MSGTYRSIKLPVRRSPATRWYRQNRLSTIDFDRQQPIEGEIDRRRSIEGEINRRRSIEGKEERIKKRRRRRKKYLLSPYRPRPCTVTALARRRFFSARGPREETE</sequence>
<comment type="caution">
    <text evidence="1">The sequence shown here is derived from an EMBL/GenBank/DDBJ whole genome shotgun (WGS) entry which is preliminary data.</text>
</comment>
<protein>
    <submittedName>
        <fullName evidence="1">Uncharacterized protein</fullName>
    </submittedName>
</protein>
<dbReference type="EMBL" id="AMZH03018556">
    <property type="protein sequence ID" value="RRT41458.1"/>
    <property type="molecule type" value="Genomic_DNA"/>
</dbReference>
<feature type="non-terminal residue" evidence="1">
    <location>
        <position position="105"/>
    </location>
</feature>
<organism evidence="1 2">
    <name type="scientific">Ensete ventricosum</name>
    <name type="common">Abyssinian banana</name>
    <name type="synonym">Musa ensete</name>
    <dbReference type="NCBI Taxonomy" id="4639"/>
    <lineage>
        <taxon>Eukaryota</taxon>
        <taxon>Viridiplantae</taxon>
        <taxon>Streptophyta</taxon>
        <taxon>Embryophyta</taxon>
        <taxon>Tracheophyta</taxon>
        <taxon>Spermatophyta</taxon>
        <taxon>Magnoliopsida</taxon>
        <taxon>Liliopsida</taxon>
        <taxon>Zingiberales</taxon>
        <taxon>Musaceae</taxon>
        <taxon>Ensete</taxon>
    </lineage>
</organism>
<proteinExistence type="predicted"/>
<reference evidence="1 2" key="1">
    <citation type="journal article" date="2014" name="Agronomy (Basel)">
        <title>A Draft Genome Sequence for Ensete ventricosum, the Drought-Tolerant Tree Against Hunger.</title>
        <authorList>
            <person name="Harrison J."/>
            <person name="Moore K.A."/>
            <person name="Paszkiewicz K."/>
            <person name="Jones T."/>
            <person name="Grant M."/>
            <person name="Ambacheew D."/>
            <person name="Muzemil S."/>
            <person name="Studholme D.J."/>
        </authorList>
    </citation>
    <scope>NUCLEOTIDE SEQUENCE [LARGE SCALE GENOMIC DNA]</scope>
</reference>
<gene>
    <name evidence="1" type="ORF">B296_00035058</name>
</gene>
<evidence type="ECO:0000313" key="1">
    <source>
        <dbReference type="EMBL" id="RRT41458.1"/>
    </source>
</evidence>